<dbReference type="AlphaFoldDB" id="A0A3M8DKF3"/>
<organism evidence="1 2">
    <name type="scientific">Brevibacillus fluminis</name>
    <dbReference type="NCBI Taxonomy" id="511487"/>
    <lineage>
        <taxon>Bacteria</taxon>
        <taxon>Bacillati</taxon>
        <taxon>Bacillota</taxon>
        <taxon>Bacilli</taxon>
        <taxon>Bacillales</taxon>
        <taxon>Paenibacillaceae</taxon>
        <taxon>Brevibacillus</taxon>
    </lineage>
</organism>
<protein>
    <submittedName>
        <fullName evidence="1">Uncharacterized protein</fullName>
    </submittedName>
</protein>
<comment type="caution">
    <text evidence="1">The sequence shown here is derived from an EMBL/GenBank/DDBJ whole genome shotgun (WGS) entry which is preliminary data.</text>
</comment>
<evidence type="ECO:0000313" key="2">
    <source>
        <dbReference type="Proteomes" id="UP000271031"/>
    </source>
</evidence>
<proteinExistence type="predicted"/>
<evidence type="ECO:0000313" key="1">
    <source>
        <dbReference type="EMBL" id="RNB87895.1"/>
    </source>
</evidence>
<sequence>MVKQLGKVANRNNRSHIMVGNVLSKDLNSETIPFHEIGVQTAWDEGLNGSGLKVGIVYL</sequence>
<reference evidence="1 2" key="1">
    <citation type="submission" date="2018-10" db="EMBL/GenBank/DDBJ databases">
        <title>Phylogenomics of Brevibacillus.</title>
        <authorList>
            <person name="Dunlap C."/>
        </authorList>
    </citation>
    <scope>NUCLEOTIDE SEQUENCE [LARGE SCALE GENOMIC DNA]</scope>
    <source>
        <strain evidence="1 2">JCM 15716</strain>
    </source>
</reference>
<dbReference type="EMBL" id="RHHQ01000009">
    <property type="protein sequence ID" value="RNB87895.1"/>
    <property type="molecule type" value="Genomic_DNA"/>
</dbReference>
<accession>A0A3M8DKF3</accession>
<name>A0A3M8DKF3_9BACL</name>
<dbReference type="Proteomes" id="UP000271031">
    <property type="component" value="Unassembled WGS sequence"/>
</dbReference>
<gene>
    <name evidence="1" type="ORF">EDM56_12905</name>
</gene>
<keyword evidence="2" id="KW-1185">Reference proteome</keyword>